<dbReference type="PROSITE" id="PS00973">
    <property type="entry name" value="USP_2"/>
    <property type="match status" value="1"/>
</dbReference>
<dbReference type="PANTHER" id="PTHR24006:SF660">
    <property type="entry name" value="UBIQUITIN CARBOXYL-TERMINAL HYDROLASE 35"/>
    <property type="match status" value="1"/>
</dbReference>
<dbReference type="PROSITE" id="PS50235">
    <property type="entry name" value="USP_3"/>
    <property type="match status" value="1"/>
</dbReference>
<dbReference type="Pfam" id="PF00443">
    <property type="entry name" value="UCH"/>
    <property type="match status" value="1"/>
</dbReference>
<evidence type="ECO:0000256" key="1">
    <source>
        <dbReference type="SAM" id="MobiDB-lite"/>
    </source>
</evidence>
<keyword evidence="4" id="KW-1185">Reference proteome</keyword>
<reference evidence="3" key="1">
    <citation type="submission" date="2021-01" db="EMBL/GenBank/DDBJ databases">
        <authorList>
            <person name="Zahm M."/>
            <person name="Roques C."/>
            <person name="Cabau C."/>
            <person name="Klopp C."/>
            <person name="Donnadieu C."/>
            <person name="Jouanno E."/>
            <person name="Lampietro C."/>
            <person name="Louis A."/>
            <person name="Herpin A."/>
            <person name="Echchiki A."/>
            <person name="Berthelot C."/>
            <person name="Parey E."/>
            <person name="Roest-Crollius H."/>
            <person name="Braasch I."/>
            <person name="Postlethwait J."/>
            <person name="Bobe J."/>
            <person name="Montfort J."/>
            <person name="Bouchez O."/>
            <person name="Begum T."/>
            <person name="Mejri S."/>
            <person name="Adams A."/>
            <person name="Chen W.-J."/>
            <person name="Guiguen Y."/>
        </authorList>
    </citation>
    <scope>NUCLEOTIDE SEQUENCE</scope>
    <source>
        <tissue evidence="3">Blood</tissue>
    </source>
</reference>
<dbReference type="GO" id="GO:0006511">
    <property type="term" value="P:ubiquitin-dependent protein catabolic process"/>
    <property type="evidence" value="ECO:0007669"/>
    <property type="project" value="InterPro"/>
</dbReference>
<dbReference type="GO" id="GO:0016579">
    <property type="term" value="P:protein deubiquitination"/>
    <property type="evidence" value="ECO:0007669"/>
    <property type="project" value="InterPro"/>
</dbReference>
<dbReference type="InterPro" id="IPR028889">
    <property type="entry name" value="USP"/>
</dbReference>
<feature type="region of interest" description="Disordered" evidence="1">
    <location>
        <begin position="958"/>
        <end position="1007"/>
    </location>
</feature>
<protein>
    <recommendedName>
        <fullName evidence="2">USP domain-containing protein</fullName>
    </recommendedName>
</protein>
<evidence type="ECO:0000259" key="2">
    <source>
        <dbReference type="PROSITE" id="PS50235"/>
    </source>
</evidence>
<feature type="region of interest" description="Disordered" evidence="1">
    <location>
        <begin position="843"/>
        <end position="872"/>
    </location>
</feature>
<dbReference type="Gene3D" id="3.90.70.10">
    <property type="entry name" value="Cysteine proteinases"/>
    <property type="match status" value="1"/>
</dbReference>
<dbReference type="InterPro" id="IPR050164">
    <property type="entry name" value="Peptidase_C19"/>
</dbReference>
<feature type="region of interest" description="Disordered" evidence="1">
    <location>
        <begin position="626"/>
        <end position="657"/>
    </location>
</feature>
<gene>
    <name evidence="3" type="ORF">AGOR_G00030980</name>
</gene>
<feature type="domain" description="USP" evidence="2">
    <location>
        <begin position="446"/>
        <end position="913"/>
    </location>
</feature>
<dbReference type="EMBL" id="JAERUA010000002">
    <property type="protein sequence ID" value="KAI1903804.1"/>
    <property type="molecule type" value="Genomic_DNA"/>
</dbReference>
<dbReference type="InterPro" id="IPR018200">
    <property type="entry name" value="USP_CS"/>
</dbReference>
<dbReference type="InterPro" id="IPR033840">
    <property type="entry name" value="USP38"/>
</dbReference>
<evidence type="ECO:0000313" key="4">
    <source>
        <dbReference type="Proteomes" id="UP000829720"/>
    </source>
</evidence>
<dbReference type="Proteomes" id="UP000829720">
    <property type="component" value="Unassembled WGS sequence"/>
</dbReference>
<dbReference type="OrthoDB" id="2420415at2759"/>
<dbReference type="GO" id="GO:0005634">
    <property type="term" value="C:nucleus"/>
    <property type="evidence" value="ECO:0007669"/>
    <property type="project" value="TreeGrafter"/>
</dbReference>
<dbReference type="GO" id="GO:0005829">
    <property type="term" value="C:cytosol"/>
    <property type="evidence" value="ECO:0007669"/>
    <property type="project" value="TreeGrafter"/>
</dbReference>
<dbReference type="Pfam" id="PF21246">
    <property type="entry name" value="Usp38-like_N"/>
    <property type="match status" value="1"/>
</dbReference>
<dbReference type="PROSITE" id="PS00972">
    <property type="entry name" value="USP_1"/>
    <property type="match status" value="1"/>
</dbReference>
<dbReference type="PANTHER" id="PTHR24006">
    <property type="entry name" value="UBIQUITIN CARBOXYL-TERMINAL HYDROLASE"/>
    <property type="match status" value="1"/>
</dbReference>
<sequence length="1007" mass="111162">MDKILEAVMMSPHSKVVKQGMVRRVVESAPQPLDRSQCRAMFHVSTRLFLLGDSQFKRDAGREVLEAFARHHQLEFEEFFNVRFILGLMRDGYPPLGRRSPQIFLYLQTGLRFVADTPSAPDLFHLLQIEVLRIVCERPGPELCEQLAGLLSRCPRCVPSGNLQTVFCQQLIQTIRLFQCNSQLDDDIVTFLERVTKTSGMLQTVWRTNVATILPSLKELFIVISTPGEGGNVPSNALASVVQYVPLELMEGAVRNLTNDKNISDAQMLTAICRMIDWLSWPFTKNTDKWVIALMKGVAVVKKCVILIEVTLAKIEEVFAKLFYPIVREGAFSVLSYLLLSFQQSPEAFHLLLCQIPPLVSCLSAEGTDSARQCLQQLVELVHCLLVRFTGFPDLYQPVLEAIKDFPGPSEERVKQVLSQGAWTPQRADQVSLCHRLAPKSETGKTGLVNLGNTCYMNSIIQALFMATDFRVAVMSLKNCDLLPLMGKLQRLFAFLQHSQRPAISPDSFLAASTPAWFTPGSQQDCSEYLKYLLDRLHEEEKKSGHKGRGLSETQAGRTLINRMFGGKMVTRIRCLRCQNVSQREEAFSDLSLALPPPNHRRDGSFIISPSPAVVEGVGPASVPMAATMPPLHPRGTSPSPSPGPGREGGGADKRGDVRVVLPVDAVAVETVGSLERVEPPIVNEELMGASPSAPRGAAQTDSDATLSVPDLINFFLTPEMLTGDNKYRCQRCSSLQNAEKVVEMTEGPHYLILTLLRFSFNLATMRRRKILDNISIPLVLKIPVRLPPRRPETVGAGQGGSGAEGSAYVSLTYDLASVVVHSGLSSESGHYYCYARECDSEKPPAGGAGEDTDTAADDPQARVAPSAPSNGSGSRWYLFNDTRVSYSSFEAVSNVTAHFPKDTAYVMLYQMRSPRQPEAGDRRAAMAVEDLRDGESLDRELIEAIAKDNTLHIQEQERGVRHRAALSPSTAEPPVWLKDPRRREQRPGISPGVSGEQRSGVALPAW</sequence>
<evidence type="ECO:0000313" key="3">
    <source>
        <dbReference type="EMBL" id="KAI1903804.1"/>
    </source>
</evidence>
<name>A0A8T3E732_9TELE</name>
<comment type="caution">
    <text evidence="3">The sequence shown here is derived from an EMBL/GenBank/DDBJ whole genome shotgun (WGS) entry which is preliminary data.</text>
</comment>
<dbReference type="InterPro" id="IPR001394">
    <property type="entry name" value="Peptidase_C19_UCH"/>
</dbReference>
<accession>A0A8T3E732</accession>
<proteinExistence type="predicted"/>
<dbReference type="InterPro" id="IPR049407">
    <property type="entry name" value="Usp38-like_N"/>
</dbReference>
<organism evidence="3 4">
    <name type="scientific">Albula goreensis</name>
    <dbReference type="NCBI Taxonomy" id="1534307"/>
    <lineage>
        <taxon>Eukaryota</taxon>
        <taxon>Metazoa</taxon>
        <taxon>Chordata</taxon>
        <taxon>Craniata</taxon>
        <taxon>Vertebrata</taxon>
        <taxon>Euteleostomi</taxon>
        <taxon>Actinopterygii</taxon>
        <taxon>Neopterygii</taxon>
        <taxon>Teleostei</taxon>
        <taxon>Albuliformes</taxon>
        <taxon>Albulidae</taxon>
        <taxon>Albula</taxon>
    </lineage>
</organism>
<dbReference type="AlphaFoldDB" id="A0A8T3E732"/>
<dbReference type="GO" id="GO:0004843">
    <property type="term" value="F:cysteine-type deubiquitinase activity"/>
    <property type="evidence" value="ECO:0007669"/>
    <property type="project" value="InterPro"/>
</dbReference>
<dbReference type="InterPro" id="IPR038765">
    <property type="entry name" value="Papain-like_cys_pep_sf"/>
</dbReference>
<dbReference type="CDD" id="cd02664">
    <property type="entry name" value="Peptidase_C19H"/>
    <property type="match status" value="1"/>
</dbReference>
<dbReference type="SUPFAM" id="SSF54001">
    <property type="entry name" value="Cysteine proteinases"/>
    <property type="match status" value="1"/>
</dbReference>